<keyword evidence="4" id="KW-0238">DNA-binding</keyword>
<evidence type="ECO:0000256" key="1">
    <source>
        <dbReference type="ARBA" id="ARBA00010641"/>
    </source>
</evidence>
<dbReference type="InterPro" id="IPR007627">
    <property type="entry name" value="RNA_pol_sigma70_r2"/>
</dbReference>
<dbReference type="InterPro" id="IPR014284">
    <property type="entry name" value="RNA_pol_sigma-70_dom"/>
</dbReference>
<organism evidence="8 9">
    <name type="scientific">Candidatus Polarisedimenticola svalbardensis</name>
    <dbReference type="NCBI Taxonomy" id="2886004"/>
    <lineage>
        <taxon>Bacteria</taxon>
        <taxon>Pseudomonadati</taxon>
        <taxon>Acidobacteriota</taxon>
        <taxon>Candidatus Polarisedimenticolia</taxon>
        <taxon>Candidatus Polarisedimenticolales</taxon>
        <taxon>Candidatus Polarisedimenticolaceae</taxon>
        <taxon>Candidatus Polarisedimenticola</taxon>
    </lineage>
</organism>
<feature type="domain" description="RNA polymerase sigma factor 70 region 4 type 2" evidence="7">
    <location>
        <begin position="129"/>
        <end position="181"/>
    </location>
</feature>
<dbReference type="PANTHER" id="PTHR43133:SF8">
    <property type="entry name" value="RNA POLYMERASE SIGMA FACTOR HI_1459-RELATED"/>
    <property type="match status" value="1"/>
</dbReference>
<evidence type="ECO:0000313" key="9">
    <source>
        <dbReference type="Proteomes" id="UP000648239"/>
    </source>
</evidence>
<proteinExistence type="inferred from homology"/>
<evidence type="ECO:0000259" key="6">
    <source>
        <dbReference type="Pfam" id="PF04542"/>
    </source>
</evidence>
<dbReference type="SUPFAM" id="SSF88659">
    <property type="entry name" value="Sigma3 and sigma4 domains of RNA polymerase sigma factors"/>
    <property type="match status" value="1"/>
</dbReference>
<dbReference type="Gene3D" id="1.10.10.10">
    <property type="entry name" value="Winged helix-like DNA-binding domain superfamily/Winged helix DNA-binding domain"/>
    <property type="match status" value="1"/>
</dbReference>
<keyword evidence="2" id="KW-0805">Transcription regulation</keyword>
<evidence type="ECO:0000256" key="2">
    <source>
        <dbReference type="ARBA" id="ARBA00023015"/>
    </source>
</evidence>
<protein>
    <submittedName>
        <fullName evidence="8">Sigma-70 family RNA polymerase sigma factor</fullName>
    </submittedName>
</protein>
<comment type="caution">
    <text evidence="8">The sequence shown here is derived from an EMBL/GenBank/DDBJ whole genome shotgun (WGS) entry which is preliminary data.</text>
</comment>
<dbReference type="InterPro" id="IPR013324">
    <property type="entry name" value="RNA_pol_sigma_r3/r4-like"/>
</dbReference>
<evidence type="ECO:0000256" key="3">
    <source>
        <dbReference type="ARBA" id="ARBA00023082"/>
    </source>
</evidence>
<dbReference type="Proteomes" id="UP000648239">
    <property type="component" value="Unassembled WGS sequence"/>
</dbReference>
<dbReference type="PANTHER" id="PTHR43133">
    <property type="entry name" value="RNA POLYMERASE ECF-TYPE SIGMA FACTO"/>
    <property type="match status" value="1"/>
</dbReference>
<dbReference type="GO" id="GO:0006352">
    <property type="term" value="P:DNA-templated transcription initiation"/>
    <property type="evidence" value="ECO:0007669"/>
    <property type="project" value="InterPro"/>
</dbReference>
<evidence type="ECO:0000256" key="5">
    <source>
        <dbReference type="ARBA" id="ARBA00023163"/>
    </source>
</evidence>
<evidence type="ECO:0000259" key="7">
    <source>
        <dbReference type="Pfam" id="PF08281"/>
    </source>
</evidence>
<dbReference type="InterPro" id="IPR013249">
    <property type="entry name" value="RNA_pol_sigma70_r4_t2"/>
</dbReference>
<sequence>MGEKDRKEKEVQAAAQPVAGLSAAQEMEQIFRDHHKRVYQAAYRVTGNAMDAEDAVQTVFMRLVRRKDRTHLSENPGSYLHRAAINASLDIIRAKKNARSSSIEEFAPAMPDPAAASPERDQTDREIREVIRAALTSLNPRTSEVFVLRYFEGYGNHEIATMLGTSRSTIAVMLHRARIRLKEEIRSLAGDML</sequence>
<evidence type="ECO:0000256" key="4">
    <source>
        <dbReference type="ARBA" id="ARBA00023125"/>
    </source>
</evidence>
<dbReference type="CDD" id="cd06171">
    <property type="entry name" value="Sigma70_r4"/>
    <property type="match status" value="1"/>
</dbReference>
<dbReference type="InterPro" id="IPR013325">
    <property type="entry name" value="RNA_pol_sigma_r2"/>
</dbReference>
<dbReference type="InterPro" id="IPR036388">
    <property type="entry name" value="WH-like_DNA-bd_sf"/>
</dbReference>
<keyword evidence="3" id="KW-0731">Sigma factor</keyword>
<name>A0A8J6XX44_9BACT</name>
<keyword evidence="5" id="KW-0804">Transcription</keyword>
<accession>A0A8J6XX44</accession>
<dbReference type="GO" id="GO:0003677">
    <property type="term" value="F:DNA binding"/>
    <property type="evidence" value="ECO:0007669"/>
    <property type="project" value="UniProtKB-KW"/>
</dbReference>
<dbReference type="Pfam" id="PF08281">
    <property type="entry name" value="Sigma70_r4_2"/>
    <property type="match status" value="1"/>
</dbReference>
<dbReference type="EMBL" id="JACXWD010000024">
    <property type="protein sequence ID" value="MBD3868181.1"/>
    <property type="molecule type" value="Genomic_DNA"/>
</dbReference>
<comment type="similarity">
    <text evidence="1">Belongs to the sigma-70 factor family. ECF subfamily.</text>
</comment>
<dbReference type="NCBIfam" id="TIGR02937">
    <property type="entry name" value="sigma70-ECF"/>
    <property type="match status" value="1"/>
</dbReference>
<dbReference type="SUPFAM" id="SSF88946">
    <property type="entry name" value="Sigma2 domain of RNA polymerase sigma factors"/>
    <property type="match status" value="1"/>
</dbReference>
<dbReference type="AlphaFoldDB" id="A0A8J6XX44"/>
<dbReference type="GO" id="GO:0016987">
    <property type="term" value="F:sigma factor activity"/>
    <property type="evidence" value="ECO:0007669"/>
    <property type="project" value="UniProtKB-KW"/>
</dbReference>
<reference evidence="8 9" key="1">
    <citation type="submission" date="2020-08" db="EMBL/GenBank/DDBJ databases">
        <title>Acidobacteriota in marine sediments use diverse sulfur dissimilation pathways.</title>
        <authorList>
            <person name="Wasmund K."/>
        </authorList>
    </citation>
    <scope>NUCLEOTIDE SEQUENCE [LARGE SCALE GENOMIC DNA]</scope>
    <source>
        <strain evidence="8">MAG AM4</strain>
    </source>
</reference>
<gene>
    <name evidence="8" type="ORF">IFK94_08645</name>
</gene>
<dbReference type="Pfam" id="PF04542">
    <property type="entry name" value="Sigma70_r2"/>
    <property type="match status" value="1"/>
</dbReference>
<dbReference type="InterPro" id="IPR039425">
    <property type="entry name" value="RNA_pol_sigma-70-like"/>
</dbReference>
<dbReference type="Gene3D" id="1.10.1740.10">
    <property type="match status" value="1"/>
</dbReference>
<feature type="domain" description="RNA polymerase sigma-70 region 2" evidence="6">
    <location>
        <begin position="31"/>
        <end position="96"/>
    </location>
</feature>
<evidence type="ECO:0000313" key="8">
    <source>
        <dbReference type="EMBL" id="MBD3868181.1"/>
    </source>
</evidence>